<dbReference type="GO" id="GO:0016779">
    <property type="term" value="F:nucleotidyltransferase activity"/>
    <property type="evidence" value="ECO:0007669"/>
    <property type="project" value="UniProtKB-KW"/>
</dbReference>
<dbReference type="GO" id="GO:0031956">
    <property type="term" value="F:medium-chain fatty acid-CoA ligase activity"/>
    <property type="evidence" value="ECO:0007669"/>
    <property type="project" value="TreeGrafter"/>
</dbReference>
<dbReference type="eggNOG" id="COG1021">
    <property type="taxonomic scope" value="Bacteria"/>
</dbReference>
<feature type="domain" description="AMP-dependent synthetase/ligase" evidence="4">
    <location>
        <begin position="46"/>
        <end position="408"/>
    </location>
</feature>
<dbReference type="GO" id="GO:0006631">
    <property type="term" value="P:fatty acid metabolic process"/>
    <property type="evidence" value="ECO:0007669"/>
    <property type="project" value="TreeGrafter"/>
</dbReference>
<dbReference type="PANTHER" id="PTHR43201">
    <property type="entry name" value="ACYL-COA SYNTHETASE"/>
    <property type="match status" value="1"/>
</dbReference>
<dbReference type="PANTHER" id="PTHR43201:SF5">
    <property type="entry name" value="MEDIUM-CHAIN ACYL-COA LIGASE ACSF2, MITOCHONDRIAL"/>
    <property type="match status" value="1"/>
</dbReference>
<sequence>MNAAFDGLTPWPEELAETYCKGGYWQNQNLASWFAEKVSNKENIVLSGLGIDGKPQDLTGKELHLCVQELAQGLAKLDIQPSEKVVLQMGNTNSFVITLFALFELGAIPVMALPGHRYREIEHFLNLTKARTWIAGDIEENSPIPDLAVKLKEGVPSLQNIILDKQDTGSFHSLGSLLKKGNKKFESTNLGHATDPAGIAVLLCSGGTTGLPKLIPRTHRDYLFNAKASAEVCELDENDGYLVALPAGHNFPLACPGILGAFEQGAKVVMCPSPSPDIAYQWITDTNATVTALVPPLVRVWLQNAELGFKAPSTLRMLQVGGSRLDADLAQCIPNKLSCKLQQVFGMAEGLLNFTRSKDPDLLVQKTQGRPLSELDEIRIVDSQGQDVPNGQRGELWTRGPYTLRGYYKDPKANDSSFSADGYYKSGDLVRRLSSGHLIVEGRIKEVIRRGAETIPAESLETHLSLHSEIQAAAVIGLPCERLGQQVCAVLVNKEETDLTLTLNEVRHFLIEEGVAHFMLPDSIEYVPELPLTAVGKVAYQQLISKFSPPSPETTY</sequence>
<evidence type="ECO:0000259" key="5">
    <source>
        <dbReference type="Pfam" id="PF13193"/>
    </source>
</evidence>
<feature type="domain" description="AMP-binding enzyme C-terminal" evidence="5">
    <location>
        <begin position="460"/>
        <end position="537"/>
    </location>
</feature>
<dbReference type="Pfam" id="PF00501">
    <property type="entry name" value="AMP-binding"/>
    <property type="match status" value="1"/>
</dbReference>
<proteinExistence type="inferred from homology"/>
<dbReference type="RefSeq" id="WP_013797040.1">
    <property type="nucleotide sequence ID" value="NC_015559.1"/>
</dbReference>
<dbReference type="SUPFAM" id="SSF56801">
    <property type="entry name" value="Acetyl-CoA synthetase-like"/>
    <property type="match status" value="1"/>
</dbReference>
<evidence type="ECO:0000256" key="3">
    <source>
        <dbReference type="ARBA" id="ARBA00022598"/>
    </source>
</evidence>
<dbReference type="EC" id="2.7.7.58" evidence="6"/>
<dbReference type="Gene3D" id="3.40.50.12780">
    <property type="entry name" value="N-terminal domain of ligase-like"/>
    <property type="match status" value="1"/>
</dbReference>
<accession>F6CXF2</accession>
<dbReference type="Gene3D" id="3.30.300.30">
    <property type="match status" value="1"/>
</dbReference>
<dbReference type="InterPro" id="IPR020845">
    <property type="entry name" value="AMP-binding_CS"/>
</dbReference>
<dbReference type="EMBL" id="CP002771">
    <property type="protein sequence ID" value="AEF55568.1"/>
    <property type="molecule type" value="Genomic_DNA"/>
</dbReference>
<protein>
    <submittedName>
        <fullName evidence="6">(2,3-dihydroxybenzoyl)adenylate synthase</fullName>
        <ecNumber evidence="6">2.7.7.58</ecNumber>
    </submittedName>
</protein>
<keyword evidence="3" id="KW-0436">Ligase</keyword>
<dbReference type="InterPro" id="IPR042099">
    <property type="entry name" value="ANL_N_sf"/>
</dbReference>
<dbReference type="InterPro" id="IPR000873">
    <property type="entry name" value="AMP-dep_synth/lig_dom"/>
</dbReference>
<dbReference type="Pfam" id="PF13193">
    <property type="entry name" value="AMP-binding_C"/>
    <property type="match status" value="1"/>
</dbReference>
<evidence type="ECO:0000256" key="1">
    <source>
        <dbReference type="ARBA" id="ARBA00004924"/>
    </source>
</evidence>
<dbReference type="KEGG" id="mpc:Mar181_2537"/>
<organism evidence="6 7">
    <name type="scientific">Marinomonas posidonica (strain CECT 7376 / NCIMB 14433 / IVIA-Po-181)</name>
    <dbReference type="NCBI Taxonomy" id="491952"/>
    <lineage>
        <taxon>Bacteria</taxon>
        <taxon>Pseudomonadati</taxon>
        <taxon>Pseudomonadota</taxon>
        <taxon>Gammaproteobacteria</taxon>
        <taxon>Oceanospirillales</taxon>
        <taxon>Oceanospirillaceae</taxon>
        <taxon>Marinomonas</taxon>
    </lineage>
</organism>
<dbReference type="InterPro" id="IPR045851">
    <property type="entry name" value="AMP-bd_C_sf"/>
</dbReference>
<evidence type="ECO:0000313" key="6">
    <source>
        <dbReference type="EMBL" id="AEF55568.1"/>
    </source>
</evidence>
<name>F6CXF2_MARPP</name>
<keyword evidence="6" id="KW-0808">Transferase</keyword>
<dbReference type="Proteomes" id="UP000009230">
    <property type="component" value="Chromosome"/>
</dbReference>
<keyword evidence="6" id="KW-0548">Nucleotidyltransferase</keyword>
<dbReference type="FunFam" id="2.30.38.10:FF:000003">
    <property type="entry name" value="Vibriobactin-specific 2,3-dihydroxybenzoate-AMP ligase"/>
    <property type="match status" value="1"/>
</dbReference>
<evidence type="ECO:0000259" key="4">
    <source>
        <dbReference type="Pfam" id="PF00501"/>
    </source>
</evidence>
<evidence type="ECO:0000313" key="7">
    <source>
        <dbReference type="Proteomes" id="UP000009230"/>
    </source>
</evidence>
<dbReference type="STRING" id="491952.Mar181_2537"/>
<comment type="pathway">
    <text evidence="1">Siderophore biosynthesis.</text>
</comment>
<keyword evidence="7" id="KW-1185">Reference proteome</keyword>
<reference evidence="6 7" key="1">
    <citation type="journal article" date="2012" name="Stand. Genomic Sci.">
        <title>Complete genome sequence of Marinomonas posidonica type strain (IVIA-Po-181(T)).</title>
        <authorList>
            <person name="Lucas-Elio P."/>
            <person name="Goodwin L."/>
            <person name="Woyke T."/>
            <person name="Pitluck S."/>
            <person name="Nolan M."/>
            <person name="Kyrpides N.C."/>
            <person name="Detter J.C."/>
            <person name="Copeland A."/>
            <person name="Lu M."/>
            <person name="Bruce D."/>
            <person name="Detter C."/>
            <person name="Tapia R."/>
            <person name="Han S."/>
            <person name="Land M.L."/>
            <person name="Ivanova N."/>
            <person name="Mikhailova N."/>
            <person name="Johnston A.W."/>
            <person name="Sanchez-Amat A."/>
        </authorList>
    </citation>
    <scope>NUCLEOTIDE SEQUENCE [LARGE SCALE GENOMIC DNA]</scope>
    <source>
        <strain evidence="7">CECT 7376 / NCIMB 14433 / IVIA-Po-181</strain>
    </source>
</reference>
<dbReference type="PROSITE" id="PS00455">
    <property type="entry name" value="AMP_BINDING"/>
    <property type="match status" value="1"/>
</dbReference>
<dbReference type="HOGENOM" id="CLU_000022_59_7_6"/>
<dbReference type="OrthoDB" id="9803968at2"/>
<dbReference type="InterPro" id="IPR025110">
    <property type="entry name" value="AMP-bd_C"/>
</dbReference>
<comment type="similarity">
    <text evidence="2">Belongs to the ATP-dependent AMP-binding enzyme family.</text>
</comment>
<gene>
    <name evidence="6" type="ordered locus">Mar181_2537</name>
</gene>
<evidence type="ECO:0000256" key="2">
    <source>
        <dbReference type="ARBA" id="ARBA00006432"/>
    </source>
</evidence>
<dbReference type="AlphaFoldDB" id="F6CXF2"/>